<evidence type="ECO:0000256" key="1">
    <source>
        <dbReference type="SAM" id="MobiDB-lite"/>
    </source>
</evidence>
<comment type="caution">
    <text evidence="2">The sequence shown here is derived from an EMBL/GenBank/DDBJ whole genome shotgun (WGS) entry which is preliminary data.</text>
</comment>
<accession>A0A841HIW5</accession>
<dbReference type="EMBL" id="JACHHZ010000001">
    <property type="protein sequence ID" value="MBB6092329.1"/>
    <property type="molecule type" value="Genomic_DNA"/>
</dbReference>
<feature type="region of interest" description="Disordered" evidence="1">
    <location>
        <begin position="1"/>
        <end position="73"/>
    </location>
</feature>
<feature type="compositionally biased region" description="Basic and acidic residues" evidence="1">
    <location>
        <begin position="8"/>
        <end position="17"/>
    </location>
</feature>
<reference evidence="2 3" key="1">
    <citation type="submission" date="2020-08" db="EMBL/GenBank/DDBJ databases">
        <title>Genomic Encyclopedia of Type Strains, Phase IV (KMG-IV): sequencing the most valuable type-strain genomes for metagenomic binning, comparative biology and taxonomic classification.</title>
        <authorList>
            <person name="Goeker M."/>
        </authorList>
    </citation>
    <scope>NUCLEOTIDE SEQUENCE [LARGE SCALE GENOMIC DNA]</scope>
    <source>
        <strain evidence="2 3">DSM 26723</strain>
    </source>
</reference>
<dbReference type="Proteomes" id="UP000588068">
    <property type="component" value="Unassembled WGS sequence"/>
</dbReference>
<dbReference type="RefSeq" id="WP_184330061.1">
    <property type="nucleotide sequence ID" value="NZ_JACHHZ010000001.1"/>
</dbReference>
<organism evidence="2 3">
    <name type="scientific">Povalibacter uvarum</name>
    <dbReference type="NCBI Taxonomy" id="732238"/>
    <lineage>
        <taxon>Bacteria</taxon>
        <taxon>Pseudomonadati</taxon>
        <taxon>Pseudomonadota</taxon>
        <taxon>Gammaproteobacteria</taxon>
        <taxon>Steroidobacterales</taxon>
        <taxon>Steroidobacteraceae</taxon>
        <taxon>Povalibacter</taxon>
    </lineage>
</organism>
<dbReference type="AlphaFoldDB" id="A0A841HIW5"/>
<evidence type="ECO:0000313" key="3">
    <source>
        <dbReference type="Proteomes" id="UP000588068"/>
    </source>
</evidence>
<sequence length="73" mass="7774">MWFARLFGGRDDGRDDELPTAVAPLPPPATSVTTTKTAAPAPAKPAKGKGGFDPYNSGAFERRNAWGSVKRRS</sequence>
<proteinExistence type="predicted"/>
<evidence type="ECO:0000313" key="2">
    <source>
        <dbReference type="EMBL" id="MBB6092329.1"/>
    </source>
</evidence>
<protein>
    <submittedName>
        <fullName evidence="2">Uncharacterized protein</fullName>
    </submittedName>
</protein>
<feature type="compositionally biased region" description="Low complexity" evidence="1">
    <location>
        <begin position="30"/>
        <end position="45"/>
    </location>
</feature>
<name>A0A841HIW5_9GAMM</name>
<keyword evidence="3" id="KW-1185">Reference proteome</keyword>
<gene>
    <name evidence="2" type="ORF">HNQ60_001175</name>
</gene>